<gene>
    <name evidence="1" type="ORF">IV74_GL002092</name>
</gene>
<dbReference type="SUPFAM" id="SSF158504">
    <property type="entry name" value="BH2638-like"/>
    <property type="match status" value="1"/>
</dbReference>
<dbReference type="Proteomes" id="UP000051658">
    <property type="component" value="Unassembled WGS sequence"/>
</dbReference>
<dbReference type="Gene3D" id="1.10.220.80">
    <property type="entry name" value="BH2638-like"/>
    <property type="match status" value="1"/>
</dbReference>
<dbReference type="PIRSF" id="PIRSF037260">
    <property type="entry name" value="UPF0223"/>
    <property type="match status" value="1"/>
</dbReference>
<accession>A0A0R2HY41</accession>
<evidence type="ECO:0000313" key="2">
    <source>
        <dbReference type="Proteomes" id="UP000051658"/>
    </source>
</evidence>
<reference evidence="1 2" key="1">
    <citation type="journal article" date="2015" name="Genome Announc.">
        <title>Expanding the biotechnology potential of lactobacilli through comparative genomics of 213 strains and associated genera.</title>
        <authorList>
            <person name="Sun Z."/>
            <person name="Harris H.M."/>
            <person name="McCann A."/>
            <person name="Guo C."/>
            <person name="Argimon S."/>
            <person name="Zhang W."/>
            <person name="Yang X."/>
            <person name="Jeffery I.B."/>
            <person name="Cooney J.C."/>
            <person name="Kagawa T.F."/>
            <person name="Liu W."/>
            <person name="Song Y."/>
            <person name="Salvetti E."/>
            <person name="Wrobel A."/>
            <person name="Rasinkangas P."/>
            <person name="Parkhill J."/>
            <person name="Rea M.C."/>
            <person name="O'Sullivan O."/>
            <person name="Ritari J."/>
            <person name="Douillard F.P."/>
            <person name="Paul Ross R."/>
            <person name="Yang R."/>
            <person name="Briner A.E."/>
            <person name="Felis G.E."/>
            <person name="de Vos W.M."/>
            <person name="Barrangou R."/>
            <person name="Klaenhammer T.R."/>
            <person name="Caufield P.W."/>
            <person name="Cui Y."/>
            <person name="Zhang H."/>
            <person name="O'Toole P.W."/>
        </authorList>
    </citation>
    <scope>NUCLEOTIDE SEQUENCE [LARGE SCALE GENOMIC DNA]</scope>
    <source>
        <strain evidence="1 2">DSM 20623</strain>
    </source>
</reference>
<dbReference type="NCBIfam" id="NF003353">
    <property type="entry name" value="PRK04387.1"/>
    <property type="match status" value="1"/>
</dbReference>
<dbReference type="Pfam" id="PF05256">
    <property type="entry name" value="UPF0223"/>
    <property type="match status" value="1"/>
</dbReference>
<dbReference type="eggNOG" id="COG4476">
    <property type="taxonomic scope" value="Bacteria"/>
</dbReference>
<proteinExistence type="predicted"/>
<name>A0A0R2HY41_CARDV</name>
<dbReference type="RefSeq" id="WP_034569291.1">
    <property type="nucleotide sequence ID" value="NZ_JQBS01000035.1"/>
</dbReference>
<sequence>MEKSYSYPIDLEWSREDMVRVIDLWRAVELAYETGIDRELFLKKYQAFKQVIPAIGEEKKWGREFQQLSSYSLYKVVQEAKTSTKKNIHM</sequence>
<dbReference type="EMBL" id="JQBS01000035">
    <property type="protein sequence ID" value="KRN54509.1"/>
    <property type="molecule type" value="Genomic_DNA"/>
</dbReference>
<dbReference type="InterPro" id="IPR023324">
    <property type="entry name" value="BH2638-like_sf"/>
</dbReference>
<dbReference type="InterPro" id="IPR007920">
    <property type="entry name" value="UPF0223"/>
</dbReference>
<organism evidence="1 2">
    <name type="scientific">Carnobacterium divergens DSM 20623</name>
    <dbReference type="NCBI Taxonomy" id="1449336"/>
    <lineage>
        <taxon>Bacteria</taxon>
        <taxon>Bacillati</taxon>
        <taxon>Bacillota</taxon>
        <taxon>Bacilli</taxon>
        <taxon>Lactobacillales</taxon>
        <taxon>Carnobacteriaceae</taxon>
        <taxon>Carnobacterium</taxon>
    </lineage>
</organism>
<protein>
    <submittedName>
        <fullName evidence="1">Uncharacterized protein</fullName>
    </submittedName>
</protein>
<keyword evidence="2" id="KW-1185">Reference proteome</keyword>
<comment type="caution">
    <text evidence="1">The sequence shown here is derived from an EMBL/GenBank/DDBJ whole genome shotgun (WGS) entry which is preliminary data.</text>
</comment>
<dbReference type="PATRIC" id="fig|1449336.4.peg.2129"/>
<dbReference type="GeneID" id="89589083"/>
<dbReference type="AlphaFoldDB" id="A0A0R2HY41"/>
<evidence type="ECO:0000313" key="1">
    <source>
        <dbReference type="EMBL" id="KRN54509.1"/>
    </source>
</evidence>